<keyword evidence="5 11" id="KW-0472">Membrane</keyword>
<evidence type="ECO:0000256" key="4">
    <source>
        <dbReference type="ARBA" id="ARBA00023040"/>
    </source>
</evidence>
<feature type="domain" description="G-protein coupled receptors family 1 profile" evidence="12">
    <location>
        <begin position="7"/>
        <end position="129"/>
    </location>
</feature>
<keyword evidence="3 11" id="KW-1133">Transmembrane helix</keyword>
<evidence type="ECO:0000256" key="1">
    <source>
        <dbReference type="ARBA" id="ARBA00004141"/>
    </source>
</evidence>
<evidence type="ECO:0000256" key="2">
    <source>
        <dbReference type="ARBA" id="ARBA00022692"/>
    </source>
</evidence>
<reference evidence="13" key="1">
    <citation type="submission" date="2025-08" db="UniProtKB">
        <authorList>
            <consortium name="Ensembl"/>
        </authorList>
    </citation>
    <scope>IDENTIFICATION</scope>
</reference>
<accession>S4RU62</accession>
<dbReference type="GeneTree" id="ENSGT01120000271854"/>
<dbReference type="Pfam" id="PF00001">
    <property type="entry name" value="7tm_1"/>
    <property type="match status" value="1"/>
</dbReference>
<dbReference type="Gene3D" id="1.20.1070.10">
    <property type="entry name" value="Rhodopsin 7-helix transmembrane proteins"/>
    <property type="match status" value="1"/>
</dbReference>
<dbReference type="GO" id="GO:0004930">
    <property type="term" value="F:G protein-coupled receptor activity"/>
    <property type="evidence" value="ECO:0007669"/>
    <property type="project" value="UniProtKB-KW"/>
</dbReference>
<evidence type="ECO:0000313" key="13">
    <source>
        <dbReference type="Ensembl" id="ENSPMAP00000008752.1"/>
    </source>
</evidence>
<keyword evidence="8" id="KW-0325">Glycoprotein</keyword>
<keyword evidence="2 10" id="KW-0812">Transmembrane</keyword>
<dbReference type="STRING" id="7757.ENSPMAP00000008752"/>
<keyword evidence="9 10" id="KW-0807">Transducer</keyword>
<dbReference type="InterPro" id="IPR050125">
    <property type="entry name" value="GPCR_opsins"/>
</dbReference>
<dbReference type="InterPro" id="IPR000276">
    <property type="entry name" value="GPCR_Rhodpsn"/>
</dbReference>
<dbReference type="HOGENOM" id="CLU_1953800_0_0_1"/>
<comment type="subcellular location">
    <subcellularLocation>
        <location evidence="1">Membrane</location>
        <topology evidence="1">Multi-pass membrane protein</topology>
    </subcellularLocation>
</comment>
<evidence type="ECO:0000256" key="10">
    <source>
        <dbReference type="RuleBase" id="RU000688"/>
    </source>
</evidence>
<feature type="transmembrane region" description="Helical" evidence="11">
    <location>
        <begin position="102"/>
        <end position="123"/>
    </location>
</feature>
<protein>
    <recommendedName>
        <fullName evidence="12">G-protein coupled receptors family 1 profile domain-containing protein</fullName>
    </recommendedName>
</protein>
<evidence type="ECO:0000256" key="8">
    <source>
        <dbReference type="ARBA" id="ARBA00023180"/>
    </source>
</evidence>
<comment type="similarity">
    <text evidence="10">Belongs to the G-protein coupled receptor 1 family.</text>
</comment>
<evidence type="ECO:0000256" key="5">
    <source>
        <dbReference type="ARBA" id="ARBA00023136"/>
    </source>
</evidence>
<evidence type="ECO:0000256" key="7">
    <source>
        <dbReference type="ARBA" id="ARBA00023170"/>
    </source>
</evidence>
<dbReference type="AlphaFoldDB" id="S4RU62"/>
<dbReference type="PROSITE" id="PS50262">
    <property type="entry name" value="G_PROTEIN_RECEP_F1_2"/>
    <property type="match status" value="1"/>
</dbReference>
<dbReference type="PROSITE" id="PS00237">
    <property type="entry name" value="G_PROTEIN_RECEP_F1_1"/>
    <property type="match status" value="1"/>
</dbReference>
<keyword evidence="6" id="KW-1015">Disulfide bond</keyword>
<sequence>GIISIVSNVVVMGMFARFRVLRTHTNYIIMNLAVTDIGVSSVGYPLSAASDLHGSWRFGWTGCQCIDYKDIQRSPVYHNIGFFGGLGRVNQHPHRGPLHVQVYAALNIFFGMASIGLLTVVAVDRYLVV</sequence>
<proteinExistence type="inferred from homology"/>
<dbReference type="InterPro" id="IPR017452">
    <property type="entry name" value="GPCR_Rhodpsn_7TM"/>
</dbReference>
<dbReference type="SUPFAM" id="SSF81321">
    <property type="entry name" value="Family A G protein-coupled receptor-like"/>
    <property type="match status" value="1"/>
</dbReference>
<organism evidence="13">
    <name type="scientific">Petromyzon marinus</name>
    <name type="common">Sea lamprey</name>
    <dbReference type="NCBI Taxonomy" id="7757"/>
    <lineage>
        <taxon>Eukaryota</taxon>
        <taxon>Metazoa</taxon>
        <taxon>Chordata</taxon>
        <taxon>Craniata</taxon>
        <taxon>Vertebrata</taxon>
        <taxon>Cyclostomata</taxon>
        <taxon>Hyperoartia</taxon>
        <taxon>Petromyzontiformes</taxon>
        <taxon>Petromyzontidae</taxon>
        <taxon>Petromyzon</taxon>
    </lineage>
</organism>
<evidence type="ECO:0000256" key="3">
    <source>
        <dbReference type="ARBA" id="ARBA00022989"/>
    </source>
</evidence>
<dbReference type="GO" id="GO:0007601">
    <property type="term" value="P:visual perception"/>
    <property type="evidence" value="ECO:0007669"/>
    <property type="project" value="InterPro"/>
</dbReference>
<evidence type="ECO:0000256" key="9">
    <source>
        <dbReference type="ARBA" id="ARBA00023224"/>
    </source>
</evidence>
<keyword evidence="7 10" id="KW-0675">Receptor</keyword>
<keyword evidence="4 10" id="KW-0297">G-protein coupled receptor</keyword>
<reference evidence="13" key="2">
    <citation type="submission" date="2025-09" db="UniProtKB">
        <authorList>
            <consortium name="Ensembl"/>
        </authorList>
    </citation>
    <scope>IDENTIFICATION</scope>
</reference>
<dbReference type="PRINTS" id="PR01244">
    <property type="entry name" value="PEROPSIN"/>
</dbReference>
<evidence type="ECO:0000259" key="12">
    <source>
        <dbReference type="PROSITE" id="PS50262"/>
    </source>
</evidence>
<evidence type="ECO:0000256" key="11">
    <source>
        <dbReference type="SAM" id="Phobius"/>
    </source>
</evidence>
<dbReference type="PRINTS" id="PR00237">
    <property type="entry name" value="GPCRRHODOPSN"/>
</dbReference>
<dbReference type="GO" id="GO:0016020">
    <property type="term" value="C:membrane"/>
    <property type="evidence" value="ECO:0007669"/>
    <property type="project" value="UniProtKB-SubCell"/>
</dbReference>
<name>S4RU62_PETMA</name>
<dbReference type="Ensembl" id="ENSPMAT00000008791.1">
    <property type="protein sequence ID" value="ENSPMAP00000008752.1"/>
    <property type="gene ID" value="ENSPMAG00000007960.1"/>
</dbReference>
<dbReference type="InterPro" id="IPR002962">
    <property type="entry name" value="Peropsin"/>
</dbReference>
<dbReference type="PANTHER" id="PTHR24240">
    <property type="entry name" value="OPSIN"/>
    <property type="match status" value="1"/>
</dbReference>
<evidence type="ECO:0000256" key="6">
    <source>
        <dbReference type="ARBA" id="ARBA00023157"/>
    </source>
</evidence>